<evidence type="ECO:0000256" key="3">
    <source>
        <dbReference type="ARBA" id="ARBA00023211"/>
    </source>
</evidence>
<dbReference type="PANTHER" id="PTHR43782:SF3">
    <property type="entry name" value="ARGINASE"/>
    <property type="match status" value="1"/>
</dbReference>
<protein>
    <submittedName>
        <fullName evidence="5">Arginase</fullName>
    </submittedName>
</protein>
<comment type="caution">
    <text evidence="5">The sequence shown here is derived from an EMBL/GenBank/DDBJ whole genome shotgun (WGS) entry which is preliminary data.</text>
</comment>
<evidence type="ECO:0000256" key="1">
    <source>
        <dbReference type="ARBA" id="ARBA00022723"/>
    </source>
</evidence>
<evidence type="ECO:0000256" key="2">
    <source>
        <dbReference type="ARBA" id="ARBA00022801"/>
    </source>
</evidence>
<dbReference type="PANTHER" id="PTHR43782">
    <property type="entry name" value="ARGINASE"/>
    <property type="match status" value="1"/>
</dbReference>
<dbReference type="SUPFAM" id="SSF52768">
    <property type="entry name" value="Arginase/deacetylase"/>
    <property type="match status" value="1"/>
</dbReference>
<sequence length="273" mass="28755">MIVHAVPQRRGALVDAAAGLPAGCRALARLAGEVLGTGVHEIPVSDVDSPRDGGIANRDALLDTRAVHAATLSDVDEPVLTIGGDCSVDQVPIVRARREHGPGLAVVWFDAHADLNTPKSSPSGAYHGMVLRSIIGDGDPEFTADPGVDRLRVALAGSRSLDPAERELAGANRPIPILDRHEVPGLAEHLGRRGPRQVYVHIDLDVLDPGEFGGMTYPEPDGWSVSDLVDAVRGLSPQWTVVGAAVTECVTSDAAELRVLAPLLEVLGEVLHR</sequence>
<organism evidence="5 6">
    <name type="scientific">Herbihabitans rhizosphaerae</name>
    <dbReference type="NCBI Taxonomy" id="1872711"/>
    <lineage>
        <taxon>Bacteria</taxon>
        <taxon>Bacillati</taxon>
        <taxon>Actinomycetota</taxon>
        <taxon>Actinomycetes</taxon>
        <taxon>Pseudonocardiales</taxon>
        <taxon>Pseudonocardiaceae</taxon>
        <taxon>Herbihabitans</taxon>
    </lineage>
</organism>
<reference evidence="5 6" key="1">
    <citation type="submission" date="2019-02" db="EMBL/GenBank/DDBJ databases">
        <title>Genomic Encyclopedia of Type Strains, Phase IV (KMG-IV): sequencing the most valuable type-strain genomes for metagenomic binning, comparative biology and taxonomic classification.</title>
        <authorList>
            <person name="Goeker M."/>
        </authorList>
    </citation>
    <scope>NUCLEOTIDE SEQUENCE [LARGE SCALE GENOMIC DNA]</scope>
    <source>
        <strain evidence="5 6">DSM 101727</strain>
    </source>
</reference>
<dbReference type="GO" id="GO:0004053">
    <property type="term" value="F:arginase activity"/>
    <property type="evidence" value="ECO:0007669"/>
    <property type="project" value="TreeGrafter"/>
</dbReference>
<dbReference type="CDD" id="cd09999">
    <property type="entry name" value="Arginase-like_1"/>
    <property type="match status" value="1"/>
</dbReference>
<keyword evidence="3" id="KW-0464">Manganese</keyword>
<name>A0A4Q7KRV1_9PSEU</name>
<proteinExistence type="inferred from homology"/>
<dbReference type="Proteomes" id="UP000294257">
    <property type="component" value="Unassembled WGS sequence"/>
</dbReference>
<accession>A0A4Q7KRV1</accession>
<dbReference type="AlphaFoldDB" id="A0A4Q7KRV1"/>
<gene>
    <name evidence="5" type="ORF">EV193_104512</name>
</gene>
<evidence type="ECO:0000256" key="4">
    <source>
        <dbReference type="PROSITE-ProRule" id="PRU00742"/>
    </source>
</evidence>
<dbReference type="RefSeq" id="WP_130344846.1">
    <property type="nucleotide sequence ID" value="NZ_SGWQ01000004.1"/>
</dbReference>
<dbReference type="PRINTS" id="PR00116">
    <property type="entry name" value="ARGINASE"/>
</dbReference>
<evidence type="ECO:0000313" key="6">
    <source>
        <dbReference type="Proteomes" id="UP000294257"/>
    </source>
</evidence>
<dbReference type="PROSITE" id="PS51409">
    <property type="entry name" value="ARGINASE_2"/>
    <property type="match status" value="1"/>
</dbReference>
<dbReference type="InterPro" id="IPR023696">
    <property type="entry name" value="Ureohydrolase_dom_sf"/>
</dbReference>
<evidence type="ECO:0000313" key="5">
    <source>
        <dbReference type="EMBL" id="RZS39295.1"/>
    </source>
</evidence>
<keyword evidence="6" id="KW-1185">Reference proteome</keyword>
<dbReference type="Gene3D" id="3.40.800.10">
    <property type="entry name" value="Ureohydrolase domain"/>
    <property type="match status" value="1"/>
</dbReference>
<keyword evidence="2" id="KW-0378">Hydrolase</keyword>
<dbReference type="Pfam" id="PF00491">
    <property type="entry name" value="Arginase"/>
    <property type="match status" value="1"/>
</dbReference>
<comment type="similarity">
    <text evidence="4">Belongs to the arginase family.</text>
</comment>
<dbReference type="GO" id="GO:0005829">
    <property type="term" value="C:cytosol"/>
    <property type="evidence" value="ECO:0007669"/>
    <property type="project" value="TreeGrafter"/>
</dbReference>
<dbReference type="InterPro" id="IPR006035">
    <property type="entry name" value="Ureohydrolase"/>
</dbReference>
<dbReference type="EMBL" id="SGWQ01000004">
    <property type="protein sequence ID" value="RZS39295.1"/>
    <property type="molecule type" value="Genomic_DNA"/>
</dbReference>
<keyword evidence="1" id="KW-0479">Metal-binding</keyword>
<dbReference type="GO" id="GO:0030145">
    <property type="term" value="F:manganese ion binding"/>
    <property type="evidence" value="ECO:0007669"/>
    <property type="project" value="TreeGrafter"/>
</dbReference>
<dbReference type="OrthoDB" id="7331788at2"/>